<dbReference type="STRING" id="568872.GA0070624_0192"/>
<feature type="region of interest" description="Disordered" evidence="1">
    <location>
        <begin position="65"/>
        <end position="106"/>
    </location>
</feature>
<organism evidence="3 4">
    <name type="scientific">Micromonospora rhizosphaerae</name>
    <dbReference type="NCBI Taxonomy" id="568872"/>
    <lineage>
        <taxon>Bacteria</taxon>
        <taxon>Bacillati</taxon>
        <taxon>Actinomycetota</taxon>
        <taxon>Actinomycetes</taxon>
        <taxon>Micromonosporales</taxon>
        <taxon>Micromonosporaceae</taxon>
        <taxon>Micromonospora</taxon>
    </lineage>
</organism>
<protein>
    <submittedName>
        <fullName evidence="3">Uncharacterized protein</fullName>
    </submittedName>
</protein>
<dbReference type="EMBL" id="FMHV01000002">
    <property type="protein sequence ID" value="SCL13637.1"/>
    <property type="molecule type" value="Genomic_DNA"/>
</dbReference>
<accession>A0A1C6R987</accession>
<keyword evidence="4" id="KW-1185">Reference proteome</keyword>
<sequence length="416" mass="43327">MAEPDDALLGGEFSAYRETLLPAVHPAGPTAARETARRRRRRSAAAAAAVAVLTLTIPVVGWATIGRDQGRPPTPTGTLPPVPTDTESPTATATPMPSPTATGGAQRPISRADLLAATVDVPEWPAGAPCASGPTPLTDPPGRPGEVILSGFVGAYGDVDRDGVKEPVALIRCLVSKGSYPEQVVAFDRDAAGRVVVLGRIFRSDQEKPEWLYSLSVRPDGLVRVEVTDVVPVDGRVPDESHRQWRGFRWNGSDFVQTDGPLSFSPTSNAGGTGGAVTAPPRPSAPPVFAVLASNVVYGPRDAGGRRGGSTSVTFENTSRSAVEYPMVSYVANGDDQLAEALAQSCWNFFRNGNRITCLAQPVEAGGQGEVELPFTTVADGPDHELTVIVEAGQGETGSAVPGTATTLNVEVSFGG</sequence>
<keyword evidence="2" id="KW-0812">Transmembrane</keyword>
<dbReference type="RefSeq" id="WP_091335749.1">
    <property type="nucleotide sequence ID" value="NZ_FMHV01000002.1"/>
</dbReference>
<proteinExistence type="predicted"/>
<evidence type="ECO:0000313" key="4">
    <source>
        <dbReference type="Proteomes" id="UP000199413"/>
    </source>
</evidence>
<feature type="transmembrane region" description="Helical" evidence="2">
    <location>
        <begin position="43"/>
        <end position="65"/>
    </location>
</feature>
<name>A0A1C6R987_9ACTN</name>
<keyword evidence="2" id="KW-0472">Membrane</keyword>
<dbReference type="AlphaFoldDB" id="A0A1C6R987"/>
<evidence type="ECO:0000313" key="3">
    <source>
        <dbReference type="EMBL" id="SCL13637.1"/>
    </source>
</evidence>
<dbReference type="Proteomes" id="UP000199413">
    <property type="component" value="Unassembled WGS sequence"/>
</dbReference>
<dbReference type="OrthoDB" id="3403968at2"/>
<evidence type="ECO:0000256" key="2">
    <source>
        <dbReference type="SAM" id="Phobius"/>
    </source>
</evidence>
<reference evidence="4" key="1">
    <citation type="submission" date="2016-06" db="EMBL/GenBank/DDBJ databases">
        <authorList>
            <person name="Varghese N."/>
            <person name="Submissions Spin"/>
        </authorList>
    </citation>
    <scope>NUCLEOTIDE SEQUENCE [LARGE SCALE GENOMIC DNA]</scope>
    <source>
        <strain evidence="4">DSM 45431</strain>
    </source>
</reference>
<gene>
    <name evidence="3" type="ORF">GA0070624_0192</name>
</gene>
<feature type="compositionally biased region" description="Low complexity" evidence="1">
    <location>
        <begin position="84"/>
        <end position="105"/>
    </location>
</feature>
<evidence type="ECO:0000256" key="1">
    <source>
        <dbReference type="SAM" id="MobiDB-lite"/>
    </source>
</evidence>
<keyword evidence="2" id="KW-1133">Transmembrane helix</keyword>
<feature type="compositionally biased region" description="Pro residues" evidence="1">
    <location>
        <begin position="72"/>
        <end position="83"/>
    </location>
</feature>